<dbReference type="Gene3D" id="3.90.1300.10">
    <property type="entry name" value="Amidase signature (AS) domain"/>
    <property type="match status" value="1"/>
</dbReference>
<dbReference type="PANTHER" id="PTHR46310:SF7">
    <property type="entry name" value="AMIDASE 1"/>
    <property type="match status" value="1"/>
</dbReference>
<evidence type="ECO:0000259" key="3">
    <source>
        <dbReference type="Pfam" id="PF26053"/>
    </source>
</evidence>
<gene>
    <name evidence="4" type="ORF">NKR19_g275</name>
</gene>
<dbReference type="InterPro" id="IPR023631">
    <property type="entry name" value="Amidase_dom"/>
</dbReference>
<proteinExistence type="predicted"/>
<dbReference type="Proteomes" id="UP001174691">
    <property type="component" value="Unassembled WGS sequence"/>
</dbReference>
<evidence type="ECO:0000313" key="5">
    <source>
        <dbReference type="Proteomes" id="UP001174691"/>
    </source>
</evidence>
<evidence type="ECO:0000313" key="4">
    <source>
        <dbReference type="EMBL" id="KAJ9165552.1"/>
    </source>
</evidence>
<dbReference type="InterPro" id="IPR058329">
    <property type="entry name" value="Arp1_N"/>
</dbReference>
<dbReference type="SUPFAM" id="SSF75304">
    <property type="entry name" value="Amidase signature (AS) enzymes"/>
    <property type="match status" value="1"/>
</dbReference>
<feature type="domain" description="Amidase" evidence="2">
    <location>
        <begin position="248"/>
        <end position="559"/>
    </location>
</feature>
<dbReference type="EMBL" id="JANBVN010000003">
    <property type="protein sequence ID" value="KAJ9165552.1"/>
    <property type="molecule type" value="Genomic_DNA"/>
</dbReference>
<keyword evidence="1" id="KW-0732">Signal</keyword>
<feature type="signal peptide" evidence="1">
    <location>
        <begin position="1"/>
        <end position="25"/>
    </location>
</feature>
<evidence type="ECO:0000256" key="1">
    <source>
        <dbReference type="SAM" id="SignalP"/>
    </source>
</evidence>
<reference evidence="4" key="1">
    <citation type="submission" date="2022-07" db="EMBL/GenBank/DDBJ databases">
        <title>Fungi with potential for degradation of polypropylene.</title>
        <authorList>
            <person name="Gostincar C."/>
        </authorList>
    </citation>
    <scope>NUCLEOTIDE SEQUENCE</scope>
    <source>
        <strain evidence="4">EXF-13287</strain>
    </source>
</reference>
<dbReference type="PANTHER" id="PTHR46310">
    <property type="entry name" value="AMIDASE 1"/>
    <property type="match status" value="1"/>
</dbReference>
<protein>
    <submittedName>
        <fullName evidence="4">Amidase family protein</fullName>
    </submittedName>
</protein>
<sequence length="690" mass="74156">MALSSGVTASIRALAVSLLLAISAAAPSSKRSAWKKVASTAEGGVAFTLGEGTYFANLEYPKALLSLSCKTAGKPDDIVPFTVISVQDSPVTASSLEGIVAKYLAGDDVFSTDFLEGIYLAYNGSGSAAIDASAVSYLDSVAPSNLLLDAAFSASAAKTTFKSPVTIVPSSSGAALPAGPYAVSVEPQSIAFNMVYRLYEDEYRDFLYGTYDANDGEGTWYPLELFFAKKWYPYVPVPSRIYSWSDPRPLAGARVAIKDLFDMKGLITSGGSQAWATITTVANSTAPSIQRIVDLGGVLVGKYKLAQFASGANPWDWQDEHYPWNPRGDGYLTCSASSSGGGCSVAAYPWLDYAIGSDTGSSMRRPAAVSGTYGNRPSQGLMTLEHVMPLGAATDTAGVFSRNVHSWVHFAKHWYAPEMHQSPNITGLTPLDVPDNTLWPKRVQYLTDYLPLANPAAEAVLQTFLAKLTGTFNMTLERVAFSSIINGSSPSITELNAATSVINSLTQYFQVGKPLVEAWAARFGGRYPPVDPGKRAWANVNATRYSQPTYDAALAVKRRGVDWFEREVLYSTAESCSESVMVWDIGTGGLPSFREQDLVTNNTAAAFLAQVPARAAVSGASICPIYGCVDMTIPIGQVEYFSNITYHVEYMPVTVSVIAKRGCDFMLWNMWGRLADEGVLKEVKTGRTAF</sequence>
<name>A0AA38S2T5_9PEZI</name>
<dbReference type="Pfam" id="PF01425">
    <property type="entry name" value="Amidase"/>
    <property type="match status" value="1"/>
</dbReference>
<comment type="caution">
    <text evidence="4">The sequence shown here is derived from an EMBL/GenBank/DDBJ whole genome shotgun (WGS) entry which is preliminary data.</text>
</comment>
<evidence type="ECO:0000259" key="2">
    <source>
        <dbReference type="Pfam" id="PF01425"/>
    </source>
</evidence>
<dbReference type="Pfam" id="PF26053">
    <property type="entry name" value="DUF8016"/>
    <property type="match status" value="1"/>
</dbReference>
<dbReference type="InterPro" id="IPR036928">
    <property type="entry name" value="AS_sf"/>
</dbReference>
<keyword evidence="5" id="KW-1185">Reference proteome</keyword>
<dbReference type="AlphaFoldDB" id="A0AA38S2T5"/>
<feature type="chain" id="PRO_5041432801" evidence="1">
    <location>
        <begin position="26"/>
        <end position="690"/>
    </location>
</feature>
<feature type="domain" description="Scytalone dehydratase-like protein Arp1 N-terminal" evidence="3">
    <location>
        <begin position="60"/>
        <end position="197"/>
    </location>
</feature>
<accession>A0AA38S2T5</accession>
<organism evidence="4 5">
    <name type="scientific">Coniochaeta hoffmannii</name>
    <dbReference type="NCBI Taxonomy" id="91930"/>
    <lineage>
        <taxon>Eukaryota</taxon>
        <taxon>Fungi</taxon>
        <taxon>Dikarya</taxon>
        <taxon>Ascomycota</taxon>
        <taxon>Pezizomycotina</taxon>
        <taxon>Sordariomycetes</taxon>
        <taxon>Sordariomycetidae</taxon>
        <taxon>Coniochaetales</taxon>
        <taxon>Coniochaetaceae</taxon>
        <taxon>Coniochaeta</taxon>
    </lineage>
</organism>